<proteinExistence type="inferred from homology"/>
<keyword evidence="3" id="KW-0690">Ribosome biogenesis</keyword>
<dbReference type="AlphaFoldDB" id="A0A6V7U2D4"/>
<feature type="domain" description="Small ribosomal subunit protein uS4 N-terminal" evidence="9">
    <location>
        <begin position="4"/>
        <end position="108"/>
    </location>
</feature>
<dbReference type="InterPro" id="IPR036986">
    <property type="entry name" value="S4_RNA-bd_sf"/>
</dbReference>
<dbReference type="Proteomes" id="UP000580250">
    <property type="component" value="Unassembled WGS sequence"/>
</dbReference>
<dbReference type="Pfam" id="PF00163">
    <property type="entry name" value="Ribosomal_S4"/>
    <property type="match status" value="1"/>
</dbReference>
<dbReference type="Gene3D" id="3.10.290.10">
    <property type="entry name" value="RNA-binding S4 domain"/>
    <property type="match status" value="1"/>
</dbReference>
<sequence>MVRKLKYHEKKLLKKVDFIHWPEVDNSLHENKIMRRYHVEKREHYTIYNKLSREVREIAKRIRDLDDKNPNKLIFARRLLGKLYDMGLIETADTLERCEGVTASSFCRRRLPVVIYKAEMATTIQKASQFVEQGHIRVGIELVTDPAFLVTRTQSDQITWARDSKIKKHVKLYNNERDDFEDEC</sequence>
<keyword evidence="5" id="KW-0539">Nucleus</keyword>
<dbReference type="GO" id="GO:0034457">
    <property type="term" value="C:Mpp10 complex"/>
    <property type="evidence" value="ECO:0007669"/>
    <property type="project" value="TreeGrafter"/>
</dbReference>
<protein>
    <submittedName>
        <fullName evidence="10">Uncharacterized protein</fullName>
    </submittedName>
</protein>
<dbReference type="PROSITE" id="PS50889">
    <property type="entry name" value="S4"/>
    <property type="match status" value="1"/>
</dbReference>
<reference evidence="10 11" key="1">
    <citation type="submission" date="2020-08" db="EMBL/GenBank/DDBJ databases">
        <authorList>
            <person name="Koutsovoulos G."/>
            <person name="Danchin GJ E."/>
        </authorList>
    </citation>
    <scope>NUCLEOTIDE SEQUENCE [LARGE SCALE GENOMIC DNA]</scope>
</reference>
<organism evidence="10 11">
    <name type="scientific">Meloidogyne enterolobii</name>
    <name type="common">Root-knot nematode worm</name>
    <name type="synonym">Meloidogyne mayaguensis</name>
    <dbReference type="NCBI Taxonomy" id="390850"/>
    <lineage>
        <taxon>Eukaryota</taxon>
        <taxon>Metazoa</taxon>
        <taxon>Ecdysozoa</taxon>
        <taxon>Nematoda</taxon>
        <taxon>Chromadorea</taxon>
        <taxon>Rhabditida</taxon>
        <taxon>Tylenchina</taxon>
        <taxon>Tylenchomorpha</taxon>
        <taxon>Tylenchoidea</taxon>
        <taxon>Meloidogynidae</taxon>
        <taxon>Meloidogyninae</taxon>
        <taxon>Meloidogyne</taxon>
    </lineage>
</organism>
<dbReference type="GO" id="GO:0030515">
    <property type="term" value="F:snoRNA binding"/>
    <property type="evidence" value="ECO:0007669"/>
    <property type="project" value="TreeGrafter"/>
</dbReference>
<dbReference type="InterPro" id="IPR002942">
    <property type="entry name" value="S4_RNA-bd"/>
</dbReference>
<evidence type="ECO:0000256" key="7">
    <source>
        <dbReference type="PROSITE-ProRule" id="PRU00182"/>
    </source>
</evidence>
<dbReference type="EMBL" id="CAJEWN010000031">
    <property type="protein sequence ID" value="CAD2143256.1"/>
    <property type="molecule type" value="Genomic_DNA"/>
</dbReference>
<dbReference type="PANTHER" id="PTHR11831:SF1">
    <property type="entry name" value="U3 SMALL NUCLEOLAR RIBONUCLEOPROTEIN PROTEIN IMP3"/>
    <property type="match status" value="1"/>
</dbReference>
<gene>
    <name evidence="10" type="ORF">MENT_LOCUS7539</name>
</gene>
<feature type="domain" description="RNA-binding S4" evidence="8">
    <location>
        <begin position="109"/>
        <end position="176"/>
    </location>
</feature>
<comment type="similarity">
    <text evidence="2">Belongs to the universal ribosomal protein uS4 family.</text>
</comment>
<dbReference type="GO" id="GO:0019843">
    <property type="term" value="F:rRNA binding"/>
    <property type="evidence" value="ECO:0007669"/>
    <property type="project" value="InterPro"/>
</dbReference>
<dbReference type="OrthoDB" id="10248812at2759"/>
<dbReference type="CDD" id="cd00165">
    <property type="entry name" value="S4"/>
    <property type="match status" value="1"/>
</dbReference>
<evidence type="ECO:0000256" key="2">
    <source>
        <dbReference type="ARBA" id="ARBA00007465"/>
    </source>
</evidence>
<dbReference type="GO" id="GO:0032040">
    <property type="term" value="C:small-subunit processome"/>
    <property type="evidence" value="ECO:0007669"/>
    <property type="project" value="TreeGrafter"/>
</dbReference>
<evidence type="ECO:0000313" key="10">
    <source>
        <dbReference type="EMBL" id="CAD2143256.1"/>
    </source>
</evidence>
<dbReference type="SUPFAM" id="SSF55174">
    <property type="entry name" value="Alpha-L RNA-binding motif"/>
    <property type="match status" value="1"/>
</dbReference>
<keyword evidence="6" id="KW-0687">Ribonucleoprotein</keyword>
<evidence type="ECO:0000256" key="3">
    <source>
        <dbReference type="ARBA" id="ARBA00022517"/>
    </source>
</evidence>
<accession>A0A6V7U2D4</accession>
<dbReference type="Pfam" id="PF01479">
    <property type="entry name" value="S4"/>
    <property type="match status" value="1"/>
</dbReference>
<evidence type="ECO:0000256" key="1">
    <source>
        <dbReference type="ARBA" id="ARBA00004604"/>
    </source>
</evidence>
<comment type="subcellular location">
    <subcellularLocation>
        <location evidence="1">Nucleus</location>
        <location evidence="1">Nucleolus</location>
    </subcellularLocation>
</comment>
<dbReference type="InterPro" id="IPR022801">
    <property type="entry name" value="Ribosomal_uS4"/>
</dbReference>
<evidence type="ECO:0000256" key="4">
    <source>
        <dbReference type="ARBA" id="ARBA00022884"/>
    </source>
</evidence>
<evidence type="ECO:0000259" key="8">
    <source>
        <dbReference type="SMART" id="SM00363"/>
    </source>
</evidence>
<dbReference type="PANTHER" id="PTHR11831">
    <property type="entry name" value="30S 40S RIBOSOMAL PROTEIN"/>
    <property type="match status" value="1"/>
</dbReference>
<evidence type="ECO:0000256" key="5">
    <source>
        <dbReference type="ARBA" id="ARBA00023242"/>
    </source>
</evidence>
<keyword evidence="4 7" id="KW-0694">RNA-binding</keyword>
<comment type="caution">
    <text evidence="10">The sequence shown here is derived from an EMBL/GenBank/DDBJ whole genome shotgun (WGS) entry which is preliminary data.</text>
</comment>
<dbReference type="InterPro" id="IPR001912">
    <property type="entry name" value="Ribosomal_uS4_N"/>
</dbReference>
<evidence type="ECO:0000313" key="11">
    <source>
        <dbReference type="Proteomes" id="UP000580250"/>
    </source>
</evidence>
<dbReference type="SMART" id="SM01390">
    <property type="entry name" value="Ribosomal_S4"/>
    <property type="match status" value="1"/>
</dbReference>
<dbReference type="GO" id="GO:0042274">
    <property type="term" value="P:ribosomal small subunit biogenesis"/>
    <property type="evidence" value="ECO:0007669"/>
    <property type="project" value="TreeGrafter"/>
</dbReference>
<dbReference type="GO" id="GO:0006364">
    <property type="term" value="P:rRNA processing"/>
    <property type="evidence" value="ECO:0007669"/>
    <property type="project" value="TreeGrafter"/>
</dbReference>
<evidence type="ECO:0000256" key="6">
    <source>
        <dbReference type="ARBA" id="ARBA00023274"/>
    </source>
</evidence>
<evidence type="ECO:0000259" key="9">
    <source>
        <dbReference type="SMART" id="SM01390"/>
    </source>
</evidence>
<dbReference type="SMART" id="SM00363">
    <property type="entry name" value="S4"/>
    <property type="match status" value="1"/>
</dbReference>
<name>A0A6V7U2D4_MELEN</name>